<sequence length="320" mass="35977">MTGVPPSEIESPQTGSAAQIEAFASNPALFAVLQQGARHMIELYHHFPRIGRLVAAQQKWLLTQAAYALHLQRNPADPLSGITASRLLDIIGEFGAASRNTATAFLAELLAYKLIRDTPRSPSKRSRPLEPTEISHEAMMLWFRGQMRSLDLLDGGERVARLEANPELFRRAQPIAAKRLIADRAWREPPPSISCFVWTEYGGLILDDFFSRIVNAVPKEGYHWVEDLRFAELSNHYSLSRTHIRRLFTRAEALGSLGWQDRSNNRNKVWVTVSFVEDYKRWQSIKFCALDQAFGEAARSIEAENHASETTAPGAPPSDL</sequence>
<evidence type="ECO:0000313" key="2">
    <source>
        <dbReference type="Proteomes" id="UP000585507"/>
    </source>
</evidence>
<organism evidence="1 2">
    <name type="scientific">Rhizobium giardinii</name>
    <dbReference type="NCBI Taxonomy" id="56731"/>
    <lineage>
        <taxon>Bacteria</taxon>
        <taxon>Pseudomonadati</taxon>
        <taxon>Pseudomonadota</taxon>
        <taxon>Alphaproteobacteria</taxon>
        <taxon>Hyphomicrobiales</taxon>
        <taxon>Rhizobiaceae</taxon>
        <taxon>Rhizobium/Agrobacterium group</taxon>
        <taxon>Rhizobium</taxon>
    </lineage>
</organism>
<dbReference type="Proteomes" id="UP000585507">
    <property type="component" value="Unassembled WGS sequence"/>
</dbReference>
<comment type="caution">
    <text evidence="1">The sequence shown here is derived from an EMBL/GenBank/DDBJ whole genome shotgun (WGS) entry which is preliminary data.</text>
</comment>
<accession>A0A7W8X7S6</accession>
<dbReference type="EMBL" id="JACHBK010000003">
    <property type="protein sequence ID" value="MBB5534797.1"/>
    <property type="molecule type" value="Genomic_DNA"/>
</dbReference>
<name>A0A7W8X7S6_9HYPH</name>
<proteinExistence type="predicted"/>
<keyword evidence="2" id="KW-1185">Reference proteome</keyword>
<dbReference type="AlphaFoldDB" id="A0A7W8X7S6"/>
<evidence type="ECO:0000313" key="1">
    <source>
        <dbReference type="EMBL" id="MBB5534797.1"/>
    </source>
</evidence>
<reference evidence="1 2" key="1">
    <citation type="submission" date="2020-08" db="EMBL/GenBank/DDBJ databases">
        <title>Genomic Encyclopedia of Type Strains, Phase IV (KMG-V): Genome sequencing to study the core and pangenomes of soil and plant-associated prokaryotes.</title>
        <authorList>
            <person name="Whitman W."/>
        </authorList>
    </citation>
    <scope>NUCLEOTIDE SEQUENCE [LARGE SCALE GENOMIC DNA]</scope>
    <source>
        <strain evidence="1 2">SEMIA 4084</strain>
    </source>
</reference>
<protein>
    <submittedName>
        <fullName evidence="1">Uncharacterized protein</fullName>
    </submittedName>
</protein>
<gene>
    <name evidence="1" type="ORF">GGD55_001480</name>
</gene>
<dbReference type="RefSeq" id="WP_018324633.1">
    <property type="nucleotide sequence ID" value="NZ_JACHBK010000003.1"/>
</dbReference>